<accession>A0AAF0JU45</accession>
<dbReference type="EMBL" id="CP091092">
    <property type="protein sequence ID" value="WFN37228.1"/>
    <property type="molecule type" value="Genomic_DNA"/>
</dbReference>
<keyword evidence="2 8" id="KW-0489">Methyltransferase</keyword>
<organism evidence="8 9">
    <name type="scientific">Methanomicrobium antiquum</name>
    <dbReference type="NCBI Taxonomy" id="487686"/>
    <lineage>
        <taxon>Archaea</taxon>
        <taxon>Methanobacteriati</taxon>
        <taxon>Methanobacteriota</taxon>
        <taxon>Stenosarchaea group</taxon>
        <taxon>Methanomicrobia</taxon>
        <taxon>Methanomicrobiales</taxon>
        <taxon>Methanomicrobiaceae</taxon>
        <taxon>Methanomicrobium</taxon>
    </lineage>
</organism>
<dbReference type="PANTHER" id="PTHR47099">
    <property type="entry name" value="METHYLCOBAMIDE:COM METHYLTRANSFERASE MTBA"/>
    <property type="match status" value="1"/>
</dbReference>
<dbReference type="NCBIfam" id="TIGR01463">
    <property type="entry name" value="mtaA_cmuA"/>
    <property type="match status" value="1"/>
</dbReference>
<evidence type="ECO:0000256" key="4">
    <source>
        <dbReference type="ARBA" id="ARBA00022723"/>
    </source>
</evidence>
<keyword evidence="9" id="KW-1185">Reference proteome</keyword>
<dbReference type="GO" id="GO:0006779">
    <property type="term" value="P:porphyrin-containing compound biosynthetic process"/>
    <property type="evidence" value="ECO:0007669"/>
    <property type="project" value="InterPro"/>
</dbReference>
<dbReference type="Gene3D" id="3.20.20.210">
    <property type="match status" value="1"/>
</dbReference>
<protein>
    <submittedName>
        <fullName evidence="8">MtaA/CmuA family methyltransferase</fullName>
        <ecNumber evidence="8">2.1.1.-</ecNumber>
    </submittedName>
</protein>
<dbReference type="GO" id="GO:0006730">
    <property type="term" value="P:one-carbon metabolic process"/>
    <property type="evidence" value="ECO:0007669"/>
    <property type="project" value="InterPro"/>
</dbReference>
<dbReference type="GO" id="GO:0032259">
    <property type="term" value="P:methylation"/>
    <property type="evidence" value="ECO:0007669"/>
    <property type="project" value="UniProtKB-KW"/>
</dbReference>
<dbReference type="GO" id="GO:0004853">
    <property type="term" value="F:uroporphyrinogen decarboxylase activity"/>
    <property type="evidence" value="ECO:0007669"/>
    <property type="project" value="InterPro"/>
</dbReference>
<proteinExistence type="predicted"/>
<evidence type="ECO:0000259" key="7">
    <source>
        <dbReference type="Pfam" id="PF01208"/>
    </source>
</evidence>
<dbReference type="SUPFAM" id="SSF51726">
    <property type="entry name" value="UROD/MetE-like"/>
    <property type="match status" value="1"/>
</dbReference>
<dbReference type="NCBIfam" id="NF004889">
    <property type="entry name" value="PRK06252.1"/>
    <property type="match status" value="1"/>
</dbReference>
<keyword evidence="3 8" id="KW-0808">Transferase</keyword>
<evidence type="ECO:0000256" key="5">
    <source>
        <dbReference type="ARBA" id="ARBA00022833"/>
    </source>
</evidence>
<name>A0AAF0JU45_9EURY</name>
<keyword evidence="6" id="KW-0484">Methanogenesis</keyword>
<dbReference type="AlphaFoldDB" id="A0AAF0JU45"/>
<dbReference type="InterPro" id="IPR052024">
    <property type="entry name" value="Methanogen_methyltrans"/>
</dbReference>
<keyword evidence="5" id="KW-0862">Zinc</keyword>
<dbReference type="PANTHER" id="PTHR47099:SF1">
    <property type="entry name" value="METHYLCOBAMIDE:COM METHYLTRANSFERASE MTBA"/>
    <property type="match status" value="1"/>
</dbReference>
<evidence type="ECO:0000256" key="3">
    <source>
        <dbReference type="ARBA" id="ARBA00022679"/>
    </source>
</evidence>
<dbReference type="InterPro" id="IPR038071">
    <property type="entry name" value="UROD/MetE-like_sf"/>
</dbReference>
<dbReference type="InterPro" id="IPR000257">
    <property type="entry name" value="Uroporphyrinogen_deCOase"/>
</dbReference>
<evidence type="ECO:0000256" key="6">
    <source>
        <dbReference type="ARBA" id="ARBA00022994"/>
    </source>
</evidence>
<reference evidence="8" key="1">
    <citation type="submission" date="2022-01" db="EMBL/GenBank/DDBJ databases">
        <title>Complete genome of Methanomicrobium antiquum DSM 21220.</title>
        <authorList>
            <person name="Chen S.-C."/>
            <person name="You Y.-T."/>
            <person name="Zhou Y.-Z."/>
            <person name="Lai M.-C."/>
        </authorList>
    </citation>
    <scope>NUCLEOTIDE SEQUENCE</scope>
    <source>
        <strain evidence="8">DSM 21220</strain>
    </source>
</reference>
<gene>
    <name evidence="8" type="ORF">L1994_02235</name>
</gene>
<dbReference type="GO" id="GO:0046872">
    <property type="term" value="F:metal ion binding"/>
    <property type="evidence" value="ECO:0007669"/>
    <property type="project" value="UniProtKB-KW"/>
</dbReference>
<dbReference type="KEGG" id="manq:L1994_02235"/>
<dbReference type="GeneID" id="79949176"/>
<evidence type="ECO:0000256" key="1">
    <source>
        <dbReference type="ARBA" id="ARBA00001947"/>
    </source>
</evidence>
<dbReference type="EC" id="2.1.1.-" evidence="8"/>
<dbReference type="Proteomes" id="UP001218895">
    <property type="component" value="Chromosome"/>
</dbReference>
<feature type="domain" description="Uroporphyrinogen decarboxylase (URO-D)" evidence="7">
    <location>
        <begin position="4"/>
        <end position="331"/>
    </location>
</feature>
<dbReference type="GO" id="GO:0008168">
    <property type="term" value="F:methyltransferase activity"/>
    <property type="evidence" value="ECO:0007669"/>
    <property type="project" value="UniProtKB-KW"/>
</dbReference>
<comment type="cofactor">
    <cofactor evidence="1">
        <name>Zn(2+)</name>
        <dbReference type="ChEBI" id="CHEBI:29105"/>
    </cofactor>
</comment>
<sequence length="355" mass="38744">MNIKKRIISGLLGGRTDRVPLWLPVVAVTVEMMEKSKTEWPQAHFEAEAMAKLAAMPWQLAELPAVTVPFCLSLEAEALGCEIDKGTLNRTPSVKKPAFKTPDEFAVPENLLETGRIPVVLRALEILSEKIGDEVPINAKVTGGFTIAGSIFGVNNFIPWIKTNPDYALEAVDYAGSVTKELIGAFEDHGADIISISDPTSSGDLLSGEQYREFVLPFHKTYANMAKKPSALHICGNTKELLPYIRHSGFDAYSFEEKVDVLEAKKILGDDISLIGNISPVGTMLQGNPEQIKVEVLQAIADGIDVLSSGCTLSPLTPLENIHSLVRTQTEYPVKKDDETIVREFLRGLSEGVRG</sequence>
<evidence type="ECO:0000313" key="8">
    <source>
        <dbReference type="EMBL" id="WFN37228.1"/>
    </source>
</evidence>
<dbReference type="InterPro" id="IPR006360">
    <property type="entry name" value="Mtase_MtaA_CmuA"/>
</dbReference>
<evidence type="ECO:0000313" key="9">
    <source>
        <dbReference type="Proteomes" id="UP001218895"/>
    </source>
</evidence>
<evidence type="ECO:0000256" key="2">
    <source>
        <dbReference type="ARBA" id="ARBA00022603"/>
    </source>
</evidence>
<dbReference type="RefSeq" id="WP_278100068.1">
    <property type="nucleotide sequence ID" value="NZ_CP091092.1"/>
</dbReference>
<keyword evidence="4" id="KW-0479">Metal-binding</keyword>
<dbReference type="Pfam" id="PF01208">
    <property type="entry name" value="URO-D"/>
    <property type="match status" value="1"/>
</dbReference>
<dbReference type="GO" id="GO:0015948">
    <property type="term" value="P:methanogenesis"/>
    <property type="evidence" value="ECO:0007669"/>
    <property type="project" value="UniProtKB-KW"/>
</dbReference>